<accession>A0ABN2Z7Q9</accession>
<feature type="region of interest" description="Disordered" evidence="1">
    <location>
        <begin position="1"/>
        <end position="71"/>
    </location>
</feature>
<organism evidence="2 3">
    <name type="scientific">Actinomadura napierensis</name>
    <dbReference type="NCBI Taxonomy" id="267854"/>
    <lineage>
        <taxon>Bacteria</taxon>
        <taxon>Bacillati</taxon>
        <taxon>Actinomycetota</taxon>
        <taxon>Actinomycetes</taxon>
        <taxon>Streptosporangiales</taxon>
        <taxon>Thermomonosporaceae</taxon>
        <taxon>Actinomadura</taxon>
    </lineage>
</organism>
<sequence>MHHNARARRYLPKLLDNGRGGRRTRAWARRLNAPVVRPGGRAARAAATGQDRTAPKVTGRESGPTVKNDGE</sequence>
<evidence type="ECO:0000256" key="1">
    <source>
        <dbReference type="SAM" id="MobiDB-lite"/>
    </source>
</evidence>
<evidence type="ECO:0000313" key="3">
    <source>
        <dbReference type="Proteomes" id="UP001501020"/>
    </source>
</evidence>
<feature type="compositionally biased region" description="Low complexity" evidence="1">
    <location>
        <begin position="29"/>
        <end position="47"/>
    </location>
</feature>
<name>A0ABN2Z7Q9_9ACTN</name>
<comment type="caution">
    <text evidence="2">The sequence shown here is derived from an EMBL/GenBank/DDBJ whole genome shotgun (WGS) entry which is preliminary data.</text>
</comment>
<reference evidence="2 3" key="1">
    <citation type="journal article" date="2019" name="Int. J. Syst. Evol. Microbiol.">
        <title>The Global Catalogue of Microorganisms (GCM) 10K type strain sequencing project: providing services to taxonomists for standard genome sequencing and annotation.</title>
        <authorList>
            <consortium name="The Broad Institute Genomics Platform"/>
            <consortium name="The Broad Institute Genome Sequencing Center for Infectious Disease"/>
            <person name="Wu L."/>
            <person name="Ma J."/>
        </authorList>
    </citation>
    <scope>NUCLEOTIDE SEQUENCE [LARGE SCALE GENOMIC DNA]</scope>
    <source>
        <strain evidence="2 3">JCM 13850</strain>
    </source>
</reference>
<keyword evidence="3" id="KW-1185">Reference proteome</keyword>
<evidence type="ECO:0000313" key="2">
    <source>
        <dbReference type="EMBL" id="GAA2138062.1"/>
    </source>
</evidence>
<dbReference type="Proteomes" id="UP001501020">
    <property type="component" value="Unassembled WGS sequence"/>
</dbReference>
<feature type="compositionally biased region" description="Basic residues" evidence="1">
    <location>
        <begin position="1"/>
        <end position="11"/>
    </location>
</feature>
<protein>
    <submittedName>
        <fullName evidence="2">Uncharacterized protein</fullName>
    </submittedName>
</protein>
<proteinExistence type="predicted"/>
<gene>
    <name evidence="2" type="ORF">GCM10009727_33650</name>
</gene>
<dbReference type="EMBL" id="BAAAMR010000026">
    <property type="protein sequence ID" value="GAA2138062.1"/>
    <property type="molecule type" value="Genomic_DNA"/>
</dbReference>